<evidence type="ECO:0000313" key="2">
    <source>
        <dbReference type="Proteomes" id="UP001155587"/>
    </source>
</evidence>
<dbReference type="AlphaFoldDB" id="A0A9X3HVB8"/>
<dbReference type="Proteomes" id="UP001155587">
    <property type="component" value="Unassembled WGS sequence"/>
</dbReference>
<accession>A0A9X3HVB8</accession>
<dbReference type="PANTHER" id="PTHR35564:SF4">
    <property type="entry name" value="CYTOPLASMIC PROTEIN"/>
    <property type="match status" value="1"/>
</dbReference>
<reference evidence="1" key="1">
    <citation type="submission" date="2022-02" db="EMBL/GenBank/DDBJ databases">
        <title>Vibrio sp. nov, a new bacterium isolated from seawater.</title>
        <authorList>
            <person name="Yuan Y."/>
        </authorList>
    </citation>
    <scope>NUCLEOTIDE SEQUENCE</scope>
    <source>
        <strain evidence="1">ZSDZ65</strain>
    </source>
</reference>
<dbReference type="InterPro" id="IPR010732">
    <property type="entry name" value="T6SS_TssG-like"/>
</dbReference>
<proteinExistence type="predicted"/>
<organism evidence="1 2">
    <name type="scientific">Vibrio qingdaonensis</name>
    <dbReference type="NCBI Taxonomy" id="2829491"/>
    <lineage>
        <taxon>Bacteria</taxon>
        <taxon>Pseudomonadati</taxon>
        <taxon>Pseudomonadota</taxon>
        <taxon>Gammaproteobacteria</taxon>
        <taxon>Vibrionales</taxon>
        <taxon>Vibrionaceae</taxon>
        <taxon>Vibrio</taxon>
    </lineage>
</organism>
<sequence length="356" mass="40468">MSLSKSTNNNSQKNMTVKRVISMASITPSTNRALMPPASSLPRHQLVDALYRAPDTFDFTQAVRLLNAVNSHSSGKNRLSIHYKAAPMPDGDNHEIHAVNADFTGIQLTLAMSALSGVKGVIPDYIYEELLTSIHQEENGLQAFLDIFNHRFFEITYTLRTQRWLLLQHEHDNHVYDRLAKISGLPSHAKSLFRYTLLFGQNSRNVTILKQILNDYFELRIHVDVVHSEKRKLPINAQSTIAKSAHLRNNNALGEGLLLGSQCEVPNSGIQVYIEPENRIQVKQLRSDHHLANSVKDIVRHYLKDDTPVMVYLLILRRYLGSPILSHHDHNAARLGEVDCLAPERYPDKKVKIRLR</sequence>
<keyword evidence="2" id="KW-1185">Reference proteome</keyword>
<dbReference type="PANTHER" id="PTHR35564">
    <property type="match status" value="1"/>
</dbReference>
<name>A0A9X3HVB8_9VIBR</name>
<dbReference type="Pfam" id="PF06996">
    <property type="entry name" value="T6SS_TssG"/>
    <property type="match status" value="1"/>
</dbReference>
<dbReference type="EMBL" id="JAKRRY010000001">
    <property type="protein sequence ID" value="MCW8344587.1"/>
    <property type="molecule type" value="Genomic_DNA"/>
</dbReference>
<evidence type="ECO:0000313" key="1">
    <source>
        <dbReference type="EMBL" id="MCW8344587.1"/>
    </source>
</evidence>
<comment type="caution">
    <text evidence="1">The sequence shown here is derived from an EMBL/GenBank/DDBJ whole genome shotgun (WGS) entry which is preliminary data.</text>
</comment>
<gene>
    <name evidence="1" type="ORF">MD535_00905</name>
</gene>
<dbReference type="RefSeq" id="WP_265673008.1">
    <property type="nucleotide sequence ID" value="NZ_JAKRRY010000001.1"/>
</dbReference>
<protein>
    <submittedName>
        <fullName evidence="1">Type VI secretion system baseplate subunit TssG</fullName>
    </submittedName>
</protein>